<organism evidence="5 6">
    <name type="scientific">Hyphomicrobium sulfonivorans</name>
    <dbReference type="NCBI Taxonomy" id="121290"/>
    <lineage>
        <taxon>Bacteria</taxon>
        <taxon>Pseudomonadati</taxon>
        <taxon>Pseudomonadota</taxon>
        <taxon>Alphaproteobacteria</taxon>
        <taxon>Hyphomicrobiales</taxon>
        <taxon>Hyphomicrobiaceae</taxon>
        <taxon>Hyphomicrobium</taxon>
    </lineage>
</organism>
<evidence type="ECO:0000256" key="4">
    <source>
        <dbReference type="SAM" id="SignalP"/>
    </source>
</evidence>
<feature type="binding site" evidence="2">
    <location>
        <position position="133"/>
    </location>
    <ligand>
        <name>Zn(2+)</name>
        <dbReference type="ChEBI" id="CHEBI:29105"/>
        <label>2</label>
    </ligand>
</feature>
<feature type="binding site" evidence="2">
    <location>
        <position position="428"/>
    </location>
    <ligand>
        <name>Zn(2+)</name>
        <dbReference type="ChEBI" id="CHEBI:29105"/>
        <label>2</label>
    </ligand>
</feature>
<dbReference type="EC" id="3.1.3.1" evidence="5"/>
<keyword evidence="2" id="KW-0460">Magnesium</keyword>
<comment type="caution">
    <text evidence="5">The sequence shown here is derived from an EMBL/GenBank/DDBJ whole genome shotgun (WGS) entry which is preliminary data.</text>
</comment>
<dbReference type="OrthoDB" id="9794455at2"/>
<feature type="binding site" evidence="2">
    <location>
        <position position="241"/>
    </location>
    <ligand>
        <name>Mg(2+)</name>
        <dbReference type="ChEBI" id="CHEBI:18420"/>
    </ligand>
</feature>
<dbReference type="Proteomes" id="UP000059074">
    <property type="component" value="Unassembled WGS sequence"/>
</dbReference>
<dbReference type="EMBL" id="LMTR01000073">
    <property type="protein sequence ID" value="KWT66174.1"/>
    <property type="molecule type" value="Genomic_DNA"/>
</dbReference>
<proteinExistence type="inferred from homology"/>
<reference evidence="5 6" key="1">
    <citation type="submission" date="2015-10" db="EMBL/GenBank/DDBJ databases">
        <title>Transcriptomic analysis of a linuron degrading triple-species bacterial consortium.</title>
        <authorList>
            <person name="Albers P."/>
        </authorList>
    </citation>
    <scope>NUCLEOTIDE SEQUENCE [LARGE SCALE GENOMIC DNA]</scope>
    <source>
        <strain evidence="5 6">WDL6</strain>
    </source>
</reference>
<sequence length="590" mass="63170">MTSPVRLVIVIAALVWSGVAAAQTIYPIDRAQILQGAKFDLKVEFPGAPPAGDLRVTINGEDAGKVLGKEATVVEREDGAARTAYWIRNAELSGSRPVVVEASAGGSTARVTWDVFGTPDGRLARNVILLVGDGLSIAHRTAARMLSKGISQGKYHGELAMDSMSNMALVSTSGTDSIVTDSANSITAYATGHKSCVNALGVYCASNHANRQHPQFETIAELAKRKLGLAVGIVTDTEIQDATPSGFVAHTRARSDYEDIVEMYFGLQPDVVLGGGAQFFRPAGVDRGKRRDGQDYIQKFQHAGYAFVDTATTLGDVAARPETRRLLGLFNDRNIDGALDRRFLKKGTVAKFPDQPDLTDSVRAAFQVLSRNDQGFLLLVEAGRIDKYSHSLDWERAVYDTIMFDNAVAVAKEYAARSNDTLVIVVPDHAHPVSIIGTYDDRKGDELRERLQTYASAGFPDYPAPDEAGYPPRVDVERRLAMVFAAYPDHCDAGRPHLDGENVPTIAAGAAGESAGDRPGEKAAAAETPTYCAPGEARKIGNLPITARSGVHAADDVLLTADGPGADAFRGRVDNTYVFRAIARALGLAK</sequence>
<gene>
    <name evidence="5" type="ORF">APY04_2370</name>
</gene>
<keyword evidence="2" id="KW-0479">Metal-binding</keyword>
<dbReference type="PANTHER" id="PTHR11596">
    <property type="entry name" value="ALKALINE PHOSPHATASE"/>
    <property type="match status" value="1"/>
</dbReference>
<dbReference type="GO" id="GO:0004035">
    <property type="term" value="F:alkaline phosphatase activity"/>
    <property type="evidence" value="ECO:0007669"/>
    <property type="project" value="UniProtKB-EC"/>
</dbReference>
<dbReference type="PRINTS" id="PR00113">
    <property type="entry name" value="ALKPHPHTASE"/>
</dbReference>
<evidence type="ECO:0000313" key="6">
    <source>
        <dbReference type="Proteomes" id="UP000059074"/>
    </source>
</evidence>
<feature type="binding site" evidence="2">
    <location>
        <position position="133"/>
    </location>
    <ligand>
        <name>Mg(2+)</name>
        <dbReference type="ChEBI" id="CHEBI:18420"/>
    </ligand>
</feature>
<evidence type="ECO:0000256" key="1">
    <source>
        <dbReference type="PIRSR" id="PIRSR601952-1"/>
    </source>
</evidence>
<dbReference type="STRING" id="121290.APY04_2370"/>
<dbReference type="CDD" id="cd16012">
    <property type="entry name" value="ALP"/>
    <property type="match status" value="1"/>
</dbReference>
<feature type="chain" id="PRO_5007132548" evidence="4">
    <location>
        <begin position="23"/>
        <end position="590"/>
    </location>
</feature>
<keyword evidence="6" id="KW-1185">Reference proteome</keyword>
<feature type="binding site" evidence="2">
    <location>
        <position position="243"/>
    </location>
    <ligand>
        <name>Mg(2+)</name>
        <dbReference type="ChEBI" id="CHEBI:18420"/>
    </ligand>
</feature>
<dbReference type="GO" id="GO:0046872">
    <property type="term" value="F:metal ion binding"/>
    <property type="evidence" value="ECO:0007669"/>
    <property type="project" value="UniProtKB-KW"/>
</dbReference>
<comment type="cofactor">
    <cofactor evidence="2">
        <name>Mg(2+)</name>
        <dbReference type="ChEBI" id="CHEBI:18420"/>
    </cofactor>
    <text evidence="2">Binds 1 Mg(2+) ion.</text>
</comment>
<dbReference type="InterPro" id="IPR001952">
    <property type="entry name" value="Alkaline_phosphatase"/>
</dbReference>
<feature type="binding site" evidence="2">
    <location>
        <position position="552"/>
    </location>
    <ligand>
        <name>Zn(2+)</name>
        <dbReference type="ChEBI" id="CHEBI:29105"/>
        <label>2</label>
    </ligand>
</feature>
<feature type="binding site" evidence="2">
    <location>
        <position position="390"/>
    </location>
    <ligand>
        <name>Zn(2+)</name>
        <dbReference type="ChEBI" id="CHEBI:29105"/>
        <label>2</label>
    </ligand>
</feature>
<feature type="binding site" evidence="2">
    <location>
        <position position="386"/>
    </location>
    <ligand>
        <name>Zn(2+)</name>
        <dbReference type="ChEBI" id="CHEBI:29105"/>
        <label>2</label>
    </ligand>
</feature>
<evidence type="ECO:0000256" key="3">
    <source>
        <dbReference type="RuleBase" id="RU003946"/>
    </source>
</evidence>
<evidence type="ECO:0000313" key="5">
    <source>
        <dbReference type="EMBL" id="KWT66174.1"/>
    </source>
</evidence>
<keyword evidence="2" id="KW-0862">Zinc</keyword>
<evidence type="ECO:0000256" key="2">
    <source>
        <dbReference type="PIRSR" id="PIRSR601952-2"/>
    </source>
</evidence>
<comment type="cofactor">
    <cofactor evidence="2">
        <name>Zn(2+)</name>
        <dbReference type="ChEBI" id="CHEBI:29105"/>
    </cofactor>
    <text evidence="2">Binds 2 Zn(2+) ions.</text>
</comment>
<dbReference type="SUPFAM" id="SSF53649">
    <property type="entry name" value="Alkaline phosphatase-like"/>
    <property type="match status" value="1"/>
</dbReference>
<protein>
    <submittedName>
        <fullName evidence="5">Alkaline phosphatase</fullName>
        <ecNumber evidence="5">3.1.3.1</ecNumber>
    </submittedName>
</protein>
<accession>A0A109BCN6</accession>
<dbReference type="PATRIC" id="fig|121290.4.peg.274"/>
<dbReference type="Pfam" id="PF00245">
    <property type="entry name" value="Alk_phosphatase"/>
    <property type="match status" value="1"/>
</dbReference>
<keyword evidence="5" id="KW-0378">Hydrolase</keyword>
<dbReference type="Gene3D" id="3.40.720.10">
    <property type="entry name" value="Alkaline Phosphatase, subunit A"/>
    <property type="match status" value="1"/>
</dbReference>
<dbReference type="RefSeq" id="WP_068462714.1">
    <property type="nucleotide sequence ID" value="NZ_LMTR01000073.1"/>
</dbReference>
<feature type="binding site" evidence="2">
    <location>
        <position position="381"/>
    </location>
    <ligand>
        <name>Mg(2+)</name>
        <dbReference type="ChEBI" id="CHEBI:18420"/>
    </ligand>
</feature>
<keyword evidence="4" id="KW-0732">Signal</keyword>
<feature type="binding site" evidence="2">
    <location>
        <position position="429"/>
    </location>
    <ligand>
        <name>Zn(2+)</name>
        <dbReference type="ChEBI" id="CHEBI:29105"/>
        <label>2</label>
    </ligand>
</feature>
<name>A0A109BCN6_HYPSL</name>
<dbReference type="AlphaFoldDB" id="A0A109BCN6"/>
<dbReference type="PANTHER" id="PTHR11596:SF72">
    <property type="entry name" value="ALKALINE PHOSPHATASE"/>
    <property type="match status" value="1"/>
</dbReference>
<dbReference type="InterPro" id="IPR017850">
    <property type="entry name" value="Alkaline_phosphatase_core_sf"/>
</dbReference>
<feature type="active site" description="Phosphoserine intermediate" evidence="1">
    <location>
        <position position="182"/>
    </location>
</feature>
<feature type="signal peptide" evidence="4">
    <location>
        <begin position="1"/>
        <end position="22"/>
    </location>
</feature>
<dbReference type="SMART" id="SM00098">
    <property type="entry name" value="alkPPc"/>
    <property type="match status" value="1"/>
</dbReference>
<comment type="similarity">
    <text evidence="3">Belongs to the alkaline phosphatase family.</text>
</comment>